<dbReference type="InterPro" id="IPR028366">
    <property type="entry name" value="PhoU"/>
</dbReference>
<accession>A0A848DPR9</accession>
<sequence length="219" mass="24193">MRRESLQEQLVQLDALLAQMCTEVAAGMQHATTALLDSRVRLAERVISADDAVDALRNRIEEVATEALVFHAPVASGLRTVVTAIRSADDIERMGDLAQHVAEAARRRHPGSAVPEEVRPLFAEMGALGVRLALKTAEVIRTRNVLMAVELEREDDAMDELHKHMFAVLMDQDWRHGVAPAVDLTLLARYYERYADHAVSVARHMVFAVTGGTPESLPI</sequence>
<evidence type="ECO:0000256" key="6">
    <source>
        <dbReference type="ARBA" id="ARBA00022592"/>
    </source>
</evidence>
<gene>
    <name evidence="9" type="primary">phoU</name>
    <name evidence="9" type="ORF">HF519_25045</name>
</gene>
<feature type="domain" description="PhoU" evidence="8">
    <location>
        <begin position="123"/>
        <end position="203"/>
    </location>
</feature>
<comment type="caution">
    <text evidence="9">The sequence shown here is derived from an EMBL/GenBank/DDBJ whole genome shotgun (WGS) entry which is preliminary data.</text>
</comment>
<dbReference type="SUPFAM" id="SSF109755">
    <property type="entry name" value="PhoU-like"/>
    <property type="match status" value="1"/>
</dbReference>
<organism evidence="9 10">
    <name type="scientific">Pseudonocardia bannensis</name>
    <dbReference type="NCBI Taxonomy" id="630973"/>
    <lineage>
        <taxon>Bacteria</taxon>
        <taxon>Bacillati</taxon>
        <taxon>Actinomycetota</taxon>
        <taxon>Actinomycetes</taxon>
        <taxon>Pseudonocardiales</taxon>
        <taxon>Pseudonocardiaceae</taxon>
        <taxon>Pseudonocardia</taxon>
    </lineage>
</organism>
<reference evidence="9 10" key="1">
    <citation type="submission" date="2020-04" db="EMBL/GenBank/DDBJ databases">
        <authorList>
            <person name="Klaysubun C."/>
            <person name="Duangmal K."/>
            <person name="Lipun K."/>
        </authorList>
    </citation>
    <scope>NUCLEOTIDE SEQUENCE [LARGE SCALE GENOMIC DNA]</scope>
    <source>
        <strain evidence="9 10">DSM 45300</strain>
    </source>
</reference>
<comment type="similarity">
    <text evidence="2 7">Belongs to the PhoU family.</text>
</comment>
<name>A0A848DPR9_9PSEU</name>
<evidence type="ECO:0000256" key="1">
    <source>
        <dbReference type="ARBA" id="ARBA00004496"/>
    </source>
</evidence>
<dbReference type="InterPro" id="IPR038078">
    <property type="entry name" value="PhoU-like_sf"/>
</dbReference>
<dbReference type="PANTHER" id="PTHR42930:SF3">
    <property type="entry name" value="PHOSPHATE-SPECIFIC TRANSPORT SYSTEM ACCESSORY PROTEIN PHOU"/>
    <property type="match status" value="1"/>
</dbReference>
<proteinExistence type="inferred from homology"/>
<dbReference type="NCBIfam" id="TIGR02135">
    <property type="entry name" value="phoU_full"/>
    <property type="match status" value="1"/>
</dbReference>
<dbReference type="PIRSF" id="PIRSF003107">
    <property type="entry name" value="PhoU"/>
    <property type="match status" value="1"/>
</dbReference>
<dbReference type="EMBL" id="JAAXKZ010000131">
    <property type="protein sequence ID" value="NMH94782.1"/>
    <property type="molecule type" value="Genomic_DNA"/>
</dbReference>
<comment type="subunit">
    <text evidence="3 7">Homodimer.</text>
</comment>
<evidence type="ECO:0000256" key="5">
    <source>
        <dbReference type="ARBA" id="ARBA00022490"/>
    </source>
</evidence>
<dbReference type="GO" id="GO:0045936">
    <property type="term" value="P:negative regulation of phosphate metabolic process"/>
    <property type="evidence" value="ECO:0007669"/>
    <property type="project" value="InterPro"/>
</dbReference>
<evidence type="ECO:0000313" key="10">
    <source>
        <dbReference type="Proteomes" id="UP000586918"/>
    </source>
</evidence>
<evidence type="ECO:0000259" key="8">
    <source>
        <dbReference type="Pfam" id="PF01895"/>
    </source>
</evidence>
<dbReference type="FunFam" id="1.20.58.220:FF:000004">
    <property type="entry name" value="Phosphate-specific transport system accessory protein PhoU"/>
    <property type="match status" value="1"/>
</dbReference>
<comment type="subcellular location">
    <subcellularLocation>
        <location evidence="1 7">Cytoplasm</location>
    </subcellularLocation>
</comment>
<keyword evidence="5 7" id="KW-0963">Cytoplasm</keyword>
<evidence type="ECO:0000256" key="2">
    <source>
        <dbReference type="ARBA" id="ARBA00008107"/>
    </source>
</evidence>
<keyword evidence="6 7" id="KW-0592">Phosphate transport</keyword>
<dbReference type="GO" id="GO:0006817">
    <property type="term" value="P:phosphate ion transport"/>
    <property type="evidence" value="ECO:0007669"/>
    <property type="project" value="UniProtKB-KW"/>
</dbReference>
<dbReference type="PANTHER" id="PTHR42930">
    <property type="entry name" value="PHOSPHATE-SPECIFIC TRANSPORT SYSTEM ACCESSORY PROTEIN PHOU"/>
    <property type="match status" value="1"/>
</dbReference>
<keyword evidence="4 7" id="KW-0813">Transport</keyword>
<dbReference type="RefSeq" id="WP_169415460.1">
    <property type="nucleotide sequence ID" value="NZ_JAAXKZ010000131.1"/>
</dbReference>
<dbReference type="Gene3D" id="1.20.58.220">
    <property type="entry name" value="Phosphate transport system protein phou homolog 2, domain 2"/>
    <property type="match status" value="1"/>
</dbReference>
<dbReference type="Pfam" id="PF01895">
    <property type="entry name" value="PhoU"/>
    <property type="match status" value="2"/>
</dbReference>
<dbReference type="GO" id="GO:0030643">
    <property type="term" value="P:intracellular phosphate ion homeostasis"/>
    <property type="evidence" value="ECO:0007669"/>
    <property type="project" value="InterPro"/>
</dbReference>
<evidence type="ECO:0000256" key="3">
    <source>
        <dbReference type="ARBA" id="ARBA00011738"/>
    </source>
</evidence>
<protein>
    <recommendedName>
        <fullName evidence="7">Phosphate-specific transport system accessory protein PhoU</fullName>
    </recommendedName>
</protein>
<keyword evidence="10" id="KW-1185">Reference proteome</keyword>
<comment type="function">
    <text evidence="7">Plays a role in the regulation of phosphate uptake.</text>
</comment>
<evidence type="ECO:0000313" key="9">
    <source>
        <dbReference type="EMBL" id="NMH94782.1"/>
    </source>
</evidence>
<dbReference type="AlphaFoldDB" id="A0A848DPR9"/>
<dbReference type="Proteomes" id="UP000586918">
    <property type="component" value="Unassembled WGS sequence"/>
</dbReference>
<feature type="domain" description="PhoU" evidence="8">
    <location>
        <begin position="18"/>
        <end position="104"/>
    </location>
</feature>
<dbReference type="GO" id="GO:0005737">
    <property type="term" value="C:cytoplasm"/>
    <property type="evidence" value="ECO:0007669"/>
    <property type="project" value="UniProtKB-SubCell"/>
</dbReference>
<evidence type="ECO:0000256" key="7">
    <source>
        <dbReference type="PIRNR" id="PIRNR003107"/>
    </source>
</evidence>
<evidence type="ECO:0000256" key="4">
    <source>
        <dbReference type="ARBA" id="ARBA00022448"/>
    </source>
</evidence>
<dbReference type="InterPro" id="IPR026022">
    <property type="entry name" value="PhoU_dom"/>
</dbReference>